<feature type="compositionally biased region" description="Basic and acidic residues" evidence="2">
    <location>
        <begin position="76"/>
        <end position="89"/>
    </location>
</feature>
<dbReference type="Gene3D" id="3.30.70.330">
    <property type="match status" value="1"/>
</dbReference>
<dbReference type="GO" id="GO:0003723">
    <property type="term" value="F:RNA binding"/>
    <property type="evidence" value="ECO:0007669"/>
    <property type="project" value="UniProtKB-KW"/>
</dbReference>
<dbReference type="PANTHER" id="PTHR48027">
    <property type="entry name" value="HETEROGENEOUS NUCLEAR RIBONUCLEOPROTEIN 87F-RELATED"/>
    <property type="match status" value="1"/>
</dbReference>
<keyword evidence="1" id="KW-0694">RNA-binding</keyword>
<dbReference type="InterPro" id="IPR048289">
    <property type="entry name" value="RRM2_NsCP33-like"/>
</dbReference>
<dbReference type="KEGG" id="bhc:JFL75_06320"/>
<evidence type="ECO:0000313" key="5">
    <source>
        <dbReference type="Proteomes" id="UP000595917"/>
    </source>
</evidence>
<feature type="region of interest" description="Disordered" evidence="2">
    <location>
        <begin position="76"/>
        <end position="97"/>
    </location>
</feature>
<evidence type="ECO:0000259" key="3">
    <source>
        <dbReference type="PROSITE" id="PS50102"/>
    </source>
</evidence>
<evidence type="ECO:0000256" key="1">
    <source>
        <dbReference type="ARBA" id="ARBA00022884"/>
    </source>
</evidence>
<dbReference type="AlphaFoldDB" id="A0A7T7XQC3"/>
<dbReference type="InterPro" id="IPR012677">
    <property type="entry name" value="Nucleotide-bd_a/b_plait_sf"/>
</dbReference>
<dbReference type="Proteomes" id="UP000595917">
    <property type="component" value="Chromosome"/>
</dbReference>
<dbReference type="InterPro" id="IPR035979">
    <property type="entry name" value="RBD_domain_sf"/>
</dbReference>
<reference evidence="4" key="1">
    <citation type="submission" date="2021-01" db="EMBL/GenBank/DDBJ databases">
        <title>Description of Breznakiella homolactica.</title>
        <authorList>
            <person name="Song Y."/>
            <person name="Brune A."/>
        </authorList>
    </citation>
    <scope>NUCLEOTIDE SEQUENCE</scope>
    <source>
        <strain evidence="4">RmG30</strain>
    </source>
</reference>
<evidence type="ECO:0000313" key="4">
    <source>
        <dbReference type="EMBL" id="QQO10526.1"/>
    </source>
</evidence>
<name>A0A7T7XQC3_9SPIR</name>
<protein>
    <submittedName>
        <fullName evidence="4">RNA-binding protein</fullName>
    </submittedName>
</protein>
<dbReference type="InterPro" id="IPR000504">
    <property type="entry name" value="RRM_dom"/>
</dbReference>
<sequence>MAKKLYVGNLSYNTSEDGLRNLFSNFGSVASAKIIFDRETGNSKGFGFVEMSTDEEANAAIAGTNGREFDGRQLRVNEAMDKPRRDRNSDGGGYGSW</sequence>
<dbReference type="SMART" id="SM00360">
    <property type="entry name" value="RRM"/>
    <property type="match status" value="1"/>
</dbReference>
<dbReference type="InterPro" id="IPR052462">
    <property type="entry name" value="SLIRP/GR-RBP-like"/>
</dbReference>
<dbReference type="Pfam" id="PF00076">
    <property type="entry name" value="RRM_1"/>
    <property type="match status" value="1"/>
</dbReference>
<dbReference type="CDD" id="cd21608">
    <property type="entry name" value="RRM2_NsCP33_like"/>
    <property type="match status" value="1"/>
</dbReference>
<feature type="domain" description="RRM" evidence="3">
    <location>
        <begin position="3"/>
        <end position="81"/>
    </location>
</feature>
<proteinExistence type="predicted"/>
<dbReference type="EMBL" id="CP067089">
    <property type="protein sequence ID" value="QQO10526.1"/>
    <property type="molecule type" value="Genomic_DNA"/>
</dbReference>
<accession>A0A7T7XQC3</accession>
<evidence type="ECO:0000256" key="2">
    <source>
        <dbReference type="SAM" id="MobiDB-lite"/>
    </source>
</evidence>
<gene>
    <name evidence="4" type="ORF">JFL75_06320</name>
</gene>
<dbReference type="PROSITE" id="PS50102">
    <property type="entry name" value="RRM"/>
    <property type="match status" value="1"/>
</dbReference>
<dbReference type="SUPFAM" id="SSF54928">
    <property type="entry name" value="RNA-binding domain, RBD"/>
    <property type="match status" value="1"/>
</dbReference>
<keyword evidence="5" id="KW-1185">Reference proteome</keyword>
<organism evidence="4 5">
    <name type="scientific">Breznakiella homolactica</name>
    <dbReference type="NCBI Taxonomy" id="2798577"/>
    <lineage>
        <taxon>Bacteria</taxon>
        <taxon>Pseudomonadati</taxon>
        <taxon>Spirochaetota</taxon>
        <taxon>Spirochaetia</taxon>
        <taxon>Spirochaetales</taxon>
        <taxon>Breznakiellaceae</taxon>
        <taxon>Breznakiella</taxon>
    </lineage>
</organism>
<dbReference type="RefSeq" id="WP_215627830.1">
    <property type="nucleotide sequence ID" value="NZ_CP067089.2"/>
</dbReference>